<evidence type="ECO:0000256" key="6">
    <source>
        <dbReference type="SAM" id="Phobius"/>
    </source>
</evidence>
<feature type="transmembrane region" description="Helical" evidence="6">
    <location>
        <begin position="312"/>
        <end position="331"/>
    </location>
</feature>
<evidence type="ECO:0000313" key="9">
    <source>
        <dbReference type="EMBL" id="MEW9571222.1"/>
    </source>
</evidence>
<comment type="subcellular location">
    <subcellularLocation>
        <location evidence="1">Cell membrane</location>
        <topology evidence="1">Multi-pass membrane protein</topology>
    </subcellularLocation>
</comment>
<dbReference type="InterPro" id="IPR050250">
    <property type="entry name" value="Macrolide_Exporter_MacB"/>
</dbReference>
<evidence type="ECO:0000256" key="2">
    <source>
        <dbReference type="ARBA" id="ARBA00022475"/>
    </source>
</evidence>
<dbReference type="PANTHER" id="PTHR30572">
    <property type="entry name" value="MEMBRANE COMPONENT OF TRANSPORTER-RELATED"/>
    <property type="match status" value="1"/>
</dbReference>
<evidence type="ECO:0000256" key="1">
    <source>
        <dbReference type="ARBA" id="ARBA00004651"/>
    </source>
</evidence>
<keyword evidence="10" id="KW-1185">Reference proteome</keyword>
<feature type="domain" description="ABC3 transporter permease C-terminal" evidence="7">
    <location>
        <begin position="313"/>
        <end position="424"/>
    </location>
</feature>
<evidence type="ECO:0000259" key="7">
    <source>
        <dbReference type="Pfam" id="PF02687"/>
    </source>
</evidence>
<feature type="transmembrane region" description="Helical" evidence="6">
    <location>
        <begin position="400"/>
        <end position="421"/>
    </location>
</feature>
<dbReference type="PANTHER" id="PTHR30572:SF18">
    <property type="entry name" value="ABC-TYPE MACROLIDE FAMILY EXPORT SYSTEM PERMEASE COMPONENT 2"/>
    <property type="match status" value="1"/>
</dbReference>
<dbReference type="Pfam" id="PF12704">
    <property type="entry name" value="MacB_PCD"/>
    <property type="match status" value="1"/>
</dbReference>
<evidence type="ECO:0000259" key="8">
    <source>
        <dbReference type="Pfam" id="PF12704"/>
    </source>
</evidence>
<evidence type="ECO:0000256" key="5">
    <source>
        <dbReference type="ARBA" id="ARBA00023136"/>
    </source>
</evidence>
<dbReference type="InterPro" id="IPR003838">
    <property type="entry name" value="ABC3_permease_C"/>
</dbReference>
<dbReference type="Proteomes" id="UP001556220">
    <property type="component" value="Unassembled WGS sequence"/>
</dbReference>
<dbReference type="EMBL" id="JBFOHK010000001">
    <property type="protein sequence ID" value="MEW9571222.1"/>
    <property type="molecule type" value="Genomic_DNA"/>
</dbReference>
<evidence type="ECO:0000256" key="4">
    <source>
        <dbReference type="ARBA" id="ARBA00022989"/>
    </source>
</evidence>
<dbReference type="Pfam" id="PF02687">
    <property type="entry name" value="FtsX"/>
    <property type="match status" value="1"/>
</dbReference>
<evidence type="ECO:0000313" key="10">
    <source>
        <dbReference type="Proteomes" id="UP001556220"/>
    </source>
</evidence>
<name>A0ABV3QBZ2_9GAMM</name>
<feature type="transmembrane region" description="Helical" evidence="6">
    <location>
        <begin position="21"/>
        <end position="44"/>
    </location>
</feature>
<feature type="transmembrane region" description="Helical" evidence="6">
    <location>
        <begin position="352"/>
        <end position="380"/>
    </location>
</feature>
<keyword evidence="4 6" id="KW-1133">Transmembrane helix</keyword>
<keyword evidence="5 6" id="KW-0472">Membrane</keyword>
<keyword evidence="3 6" id="KW-0812">Transmembrane</keyword>
<comment type="caution">
    <text evidence="9">The sequence shown here is derived from an EMBL/GenBank/DDBJ whole genome shotgun (WGS) entry which is preliminary data.</text>
</comment>
<sequence length="435" mass="47307">MFGYYLDLAIRSLRRHKVLTTLMVLALALGIGATITTLTVLRLLSGDPLPEKSAQLFYPQVDPYPADQPFSRSGKRLPFLMSYVDAMNLLHAGKARRQTAVALSQVKVAPKTQEGKPFYADGVMTTADFFPMFDAPFQYGAGWSAADDDSRAQVVVIASFLNDKLFGGTDSVGRMIRIEDHDFRIIGVLKPWAPQPRFYALHLGSRDYGKGEGVFMPLLGARADCIGPSTMMSYGPGSSMEHLETSPAIWLGVWVELPDASAVSAYRLFLANYARQQVALGRFQKSRTALSGLMQWLRSEHVVPDDARLQTGLAFGFLLICVVNTVGLLLAKCLRRSREIGVRRALGASRGAIFAQFMVEAAIVGVAGGVLGLVFAELGLWGIRHQPAQYAGLAHLDLPMFLFTFVVALVASLVAGLLPAWRACVVAPAPQLKAS</sequence>
<protein>
    <submittedName>
        <fullName evidence="9">ABC transporter permease</fullName>
    </submittedName>
</protein>
<organism evidence="9 10">
    <name type="scientific">Rhodanobacter lycopersici</name>
    <dbReference type="NCBI Taxonomy" id="3162487"/>
    <lineage>
        <taxon>Bacteria</taxon>
        <taxon>Pseudomonadati</taxon>
        <taxon>Pseudomonadota</taxon>
        <taxon>Gammaproteobacteria</taxon>
        <taxon>Lysobacterales</taxon>
        <taxon>Rhodanobacteraceae</taxon>
        <taxon>Rhodanobacter</taxon>
    </lineage>
</organism>
<reference evidence="9 10" key="1">
    <citation type="submission" date="2024-06" db="EMBL/GenBank/DDBJ databases">
        <authorList>
            <person name="Woo H."/>
        </authorList>
    </citation>
    <scope>NUCLEOTIDE SEQUENCE [LARGE SCALE GENOMIC DNA]</scope>
    <source>
        <strain evidence="9 10">Si-c</strain>
    </source>
</reference>
<evidence type="ECO:0000256" key="3">
    <source>
        <dbReference type="ARBA" id="ARBA00022692"/>
    </source>
</evidence>
<gene>
    <name evidence="9" type="ORF">ABQJ54_05615</name>
</gene>
<dbReference type="RefSeq" id="WP_367853282.1">
    <property type="nucleotide sequence ID" value="NZ_JBFOHK010000001.1"/>
</dbReference>
<keyword evidence="2" id="KW-1003">Cell membrane</keyword>
<proteinExistence type="predicted"/>
<feature type="domain" description="MacB-like periplasmic core" evidence="8">
    <location>
        <begin position="20"/>
        <end position="241"/>
    </location>
</feature>
<dbReference type="InterPro" id="IPR025857">
    <property type="entry name" value="MacB_PCD"/>
</dbReference>
<accession>A0ABV3QBZ2</accession>